<dbReference type="PANTHER" id="PTHR22916:SF3">
    <property type="entry name" value="UDP-GLCNAC:BETAGAL BETA-1,3-N-ACETYLGLUCOSAMINYLTRANSFERASE-LIKE PROTEIN 1"/>
    <property type="match status" value="1"/>
</dbReference>
<dbReference type="InterPro" id="IPR029044">
    <property type="entry name" value="Nucleotide-diphossugar_trans"/>
</dbReference>
<organism evidence="2 3">
    <name type="scientific">Rhodanobacter lindaniclasticus</name>
    <dbReference type="NCBI Taxonomy" id="75310"/>
    <lineage>
        <taxon>Bacteria</taxon>
        <taxon>Pseudomonadati</taxon>
        <taxon>Pseudomonadota</taxon>
        <taxon>Gammaproteobacteria</taxon>
        <taxon>Lysobacterales</taxon>
        <taxon>Rhodanobacteraceae</taxon>
        <taxon>Rhodanobacter</taxon>
    </lineage>
</organism>
<protein>
    <recommendedName>
        <fullName evidence="1">Glycosyltransferase 2-like domain-containing protein</fullName>
    </recommendedName>
</protein>
<evidence type="ECO:0000259" key="1">
    <source>
        <dbReference type="Pfam" id="PF00535"/>
    </source>
</evidence>
<dbReference type="AlphaFoldDB" id="A0A4S3KE06"/>
<reference evidence="2 3" key="1">
    <citation type="submission" date="2017-02" db="EMBL/GenBank/DDBJ databases">
        <title>Whole genome sequencing of Rhodanobacter lindaniclasticus DSM 17932.</title>
        <authorList>
            <person name="Kumar S."/>
            <person name="Patil P."/>
            <person name="Patil P.B."/>
        </authorList>
    </citation>
    <scope>NUCLEOTIDE SEQUENCE [LARGE SCALE GENOMIC DNA]</scope>
    <source>
        <strain evidence="2 3">DSM 17932</strain>
    </source>
</reference>
<proteinExistence type="predicted"/>
<feature type="domain" description="Glycosyltransferase 2-like" evidence="1">
    <location>
        <begin position="21"/>
        <end position="149"/>
    </location>
</feature>
<name>A0A4S3KE06_9GAMM</name>
<dbReference type="Pfam" id="PF00535">
    <property type="entry name" value="Glycos_transf_2"/>
    <property type="match status" value="1"/>
</dbReference>
<dbReference type="Gene3D" id="3.90.550.10">
    <property type="entry name" value="Spore Coat Polysaccharide Biosynthesis Protein SpsA, Chain A"/>
    <property type="match status" value="1"/>
</dbReference>
<dbReference type="InterPro" id="IPR001173">
    <property type="entry name" value="Glyco_trans_2-like"/>
</dbReference>
<dbReference type="SUPFAM" id="SSF53448">
    <property type="entry name" value="Nucleotide-diphospho-sugar transferases"/>
    <property type="match status" value="1"/>
</dbReference>
<keyword evidence="3" id="KW-1185">Reference proteome</keyword>
<dbReference type="EMBL" id="MWIO01000031">
    <property type="protein sequence ID" value="THD06700.1"/>
    <property type="molecule type" value="Genomic_DNA"/>
</dbReference>
<evidence type="ECO:0000313" key="2">
    <source>
        <dbReference type="EMBL" id="THD06700.1"/>
    </source>
</evidence>
<sequence>MTTAATTTAVPTSALGGDLVSVVMPVYNAAAWLPRAVESVLAQSHRNLELVAVDDGSHDESLAILQGFAQADARVRVQRQPVNGGVAAARNAALTAARGDYIAFLDADDWWHPAKLERQLASLRASGERISYAAYWRVAEDGRVLSRVDPPARLGHRDMLASNFIGNLTGLYARELGDVPFRRIGHEDYAFWLEQVRRAGSAVRADSDEPLAWYLVRESSLSANKLRAARWQWTIYRQVENLGVIRASLCMLRYVWHAFAKRRRPRRST</sequence>
<dbReference type="RefSeq" id="WP_136258878.1">
    <property type="nucleotide sequence ID" value="NZ_MWIO01000031.1"/>
</dbReference>
<dbReference type="CDD" id="cd00761">
    <property type="entry name" value="Glyco_tranf_GTA_type"/>
    <property type="match status" value="1"/>
</dbReference>
<accession>A0A4S3KE06</accession>
<dbReference type="Proteomes" id="UP000306317">
    <property type="component" value="Unassembled WGS sequence"/>
</dbReference>
<dbReference type="OrthoDB" id="9802649at2"/>
<gene>
    <name evidence="2" type="ORF">B1991_11745</name>
</gene>
<dbReference type="GO" id="GO:0016758">
    <property type="term" value="F:hexosyltransferase activity"/>
    <property type="evidence" value="ECO:0007669"/>
    <property type="project" value="UniProtKB-ARBA"/>
</dbReference>
<comment type="caution">
    <text evidence="2">The sequence shown here is derived from an EMBL/GenBank/DDBJ whole genome shotgun (WGS) entry which is preliminary data.</text>
</comment>
<evidence type="ECO:0000313" key="3">
    <source>
        <dbReference type="Proteomes" id="UP000306317"/>
    </source>
</evidence>
<dbReference type="PANTHER" id="PTHR22916">
    <property type="entry name" value="GLYCOSYLTRANSFERASE"/>
    <property type="match status" value="1"/>
</dbReference>